<dbReference type="RefSeq" id="WP_312001471.1">
    <property type="nucleotide sequence ID" value="NZ_JAUSUY010000044.1"/>
</dbReference>
<evidence type="ECO:0000256" key="3">
    <source>
        <dbReference type="ARBA" id="ARBA00023125"/>
    </source>
</evidence>
<dbReference type="InterPro" id="IPR000847">
    <property type="entry name" value="LysR_HTH_N"/>
</dbReference>
<evidence type="ECO:0000256" key="1">
    <source>
        <dbReference type="ARBA" id="ARBA00009437"/>
    </source>
</evidence>
<organism evidence="6 7">
    <name type="scientific">Paenibacillus forsythiae</name>
    <dbReference type="NCBI Taxonomy" id="365616"/>
    <lineage>
        <taxon>Bacteria</taxon>
        <taxon>Bacillati</taxon>
        <taxon>Bacillota</taxon>
        <taxon>Bacilli</taxon>
        <taxon>Bacillales</taxon>
        <taxon>Paenibacillaceae</taxon>
        <taxon>Paenibacillus</taxon>
    </lineage>
</organism>
<dbReference type="GO" id="GO:0003677">
    <property type="term" value="F:DNA binding"/>
    <property type="evidence" value="ECO:0007669"/>
    <property type="project" value="UniProtKB-KW"/>
</dbReference>
<dbReference type="SUPFAM" id="SSF53850">
    <property type="entry name" value="Periplasmic binding protein-like II"/>
    <property type="match status" value="1"/>
</dbReference>
<dbReference type="Gene3D" id="1.10.10.10">
    <property type="entry name" value="Winged helix-like DNA-binding domain superfamily/Winged helix DNA-binding domain"/>
    <property type="match status" value="1"/>
</dbReference>
<dbReference type="InterPro" id="IPR036388">
    <property type="entry name" value="WH-like_DNA-bd_sf"/>
</dbReference>
<evidence type="ECO:0000259" key="5">
    <source>
        <dbReference type="PROSITE" id="PS50931"/>
    </source>
</evidence>
<reference evidence="6 7" key="1">
    <citation type="submission" date="2023-07" db="EMBL/GenBank/DDBJ databases">
        <title>Genomic Encyclopedia of Type Strains, Phase IV (KMG-IV): sequencing the most valuable type-strain genomes for metagenomic binning, comparative biology and taxonomic classification.</title>
        <authorList>
            <person name="Goeker M."/>
        </authorList>
    </citation>
    <scope>NUCLEOTIDE SEQUENCE [LARGE SCALE GENOMIC DNA]</scope>
    <source>
        <strain evidence="6 7">T98</strain>
    </source>
</reference>
<accession>A0ABU3HFG8</accession>
<dbReference type="CDD" id="cd05466">
    <property type="entry name" value="PBP2_LTTR_substrate"/>
    <property type="match status" value="1"/>
</dbReference>
<dbReference type="PANTHER" id="PTHR30126">
    <property type="entry name" value="HTH-TYPE TRANSCRIPTIONAL REGULATOR"/>
    <property type="match status" value="1"/>
</dbReference>
<keyword evidence="7" id="KW-1185">Reference proteome</keyword>
<evidence type="ECO:0000313" key="7">
    <source>
        <dbReference type="Proteomes" id="UP001248709"/>
    </source>
</evidence>
<dbReference type="InterPro" id="IPR005119">
    <property type="entry name" value="LysR_subst-bd"/>
</dbReference>
<dbReference type="Proteomes" id="UP001248709">
    <property type="component" value="Unassembled WGS sequence"/>
</dbReference>
<keyword evidence="3 6" id="KW-0238">DNA-binding</keyword>
<evidence type="ECO:0000313" key="6">
    <source>
        <dbReference type="EMBL" id="MDT3429226.1"/>
    </source>
</evidence>
<name>A0ABU3HFG8_9BACL</name>
<sequence length="299" mass="32988">MDLRQLTIFRAVAANLSFTKAASSLNYVQSNVTTQIHVLEKELGVPLFDRLGGKQVVLTDAGRQLLQYAEQLLLLAEEAQTTVSMRGEPTGTLRIGATETLCIYRLPSLLRAFRARYPGVQVIFRPSPVAELRRLVHSGDLDVAFVFDEGDRHEGPGDELLGHEPVWVVAAPDHPLANNQTVAAADISKMDLLLTEAGCCYRSHFERILNREGVYPRTVLEFNSIEAVKQCVINGLGVTVLTAVSVSAEVSRGQLVRLPWKGPDLTVKTHLVWHKDKWLSPSLEAFLALAREMLGIQSA</sequence>
<feature type="domain" description="HTH lysR-type" evidence="5">
    <location>
        <begin position="1"/>
        <end position="59"/>
    </location>
</feature>
<comment type="caution">
    <text evidence="6">The sequence shown here is derived from an EMBL/GenBank/DDBJ whole genome shotgun (WGS) entry which is preliminary data.</text>
</comment>
<dbReference type="EMBL" id="JAUSUY010000044">
    <property type="protein sequence ID" value="MDT3429226.1"/>
    <property type="molecule type" value="Genomic_DNA"/>
</dbReference>
<proteinExistence type="inferred from homology"/>
<protein>
    <submittedName>
        <fullName evidence="6">DNA-binding transcriptional LysR family regulator</fullName>
    </submittedName>
</protein>
<dbReference type="Pfam" id="PF03466">
    <property type="entry name" value="LysR_substrate"/>
    <property type="match status" value="1"/>
</dbReference>
<dbReference type="Pfam" id="PF00126">
    <property type="entry name" value="HTH_1"/>
    <property type="match status" value="1"/>
</dbReference>
<dbReference type="PRINTS" id="PR00039">
    <property type="entry name" value="HTHLYSR"/>
</dbReference>
<keyword evidence="2" id="KW-0805">Transcription regulation</keyword>
<dbReference type="PROSITE" id="PS50931">
    <property type="entry name" value="HTH_LYSR"/>
    <property type="match status" value="1"/>
</dbReference>
<dbReference type="Gene3D" id="3.40.190.290">
    <property type="match status" value="1"/>
</dbReference>
<comment type="similarity">
    <text evidence="1">Belongs to the LysR transcriptional regulatory family.</text>
</comment>
<evidence type="ECO:0000256" key="2">
    <source>
        <dbReference type="ARBA" id="ARBA00023015"/>
    </source>
</evidence>
<dbReference type="SUPFAM" id="SSF46785">
    <property type="entry name" value="Winged helix' DNA-binding domain"/>
    <property type="match status" value="1"/>
</dbReference>
<dbReference type="InterPro" id="IPR036390">
    <property type="entry name" value="WH_DNA-bd_sf"/>
</dbReference>
<gene>
    <name evidence="6" type="ORF">J2Z22_004827</name>
</gene>
<keyword evidence="4" id="KW-0804">Transcription</keyword>
<evidence type="ECO:0000256" key="4">
    <source>
        <dbReference type="ARBA" id="ARBA00023163"/>
    </source>
</evidence>
<dbReference type="PANTHER" id="PTHR30126:SF100">
    <property type="entry name" value="LYSR-FAMILY TRANSCRIPTIONAL REGULATOR"/>
    <property type="match status" value="1"/>
</dbReference>